<dbReference type="GO" id="GO:0046677">
    <property type="term" value="P:response to antibiotic"/>
    <property type="evidence" value="ECO:0007669"/>
    <property type="project" value="InterPro"/>
</dbReference>
<keyword evidence="3" id="KW-1185">Reference proteome</keyword>
<dbReference type="InterPro" id="IPR007815">
    <property type="entry name" value="Emycin_Estase"/>
</dbReference>
<organism evidence="2 3">
    <name type="scientific">Spirosoma telluris</name>
    <dbReference type="NCBI Taxonomy" id="2183553"/>
    <lineage>
        <taxon>Bacteria</taxon>
        <taxon>Pseudomonadati</taxon>
        <taxon>Bacteroidota</taxon>
        <taxon>Cytophagia</taxon>
        <taxon>Cytophagales</taxon>
        <taxon>Cytophagaceae</taxon>
        <taxon>Spirosoma</taxon>
    </lineage>
</organism>
<sequence length="450" mass="50557">MLMPYQALRLLFLLGFSLFVASCKKADPDPLADLSSEKIAVVQAFNKVILPIQDADPTRDFTELAPLDTVLAKAQVVGMGEGTHGTREFFRMKDRLFRYLVQKHGHQTIAFEANFGRAVIVNRFIHGQSTGLASAAAAAKSMYFWTWSTDEVRELLQWMKDYNVGKSADKQLSFYGFDCQYADDEFPLITEFLTKVDPASVPRVDSLATQLALLGQASVTDQLRQQYAKQLTTLSNLFISNESQWVALGGRQEYEIARQAARVLFQQQDLGDASSCNYSVKRDRYMAENVQWMLTRANIGKLSLWAHNYHIANIPYASCNFPSMGAILKEQLTNKYLMVGQLLTNGSFTVVDASQSSRNLKTLSVRTEGVNNSFNYLLGKGQYANFAMNLHDAQLGSSLTDWLSAKHPLFEVGALFDESRSEQYYSITALTGRYDLLIHFRNTTPTLLLP</sequence>
<keyword evidence="1" id="KW-0732">Signal</keyword>
<dbReference type="PIRSF" id="PIRSF036794">
    <property type="entry name" value="UCP_erythr_ester"/>
    <property type="match status" value="1"/>
</dbReference>
<dbReference type="InterPro" id="IPR014622">
    <property type="entry name" value="UCP036794_erythomycin"/>
</dbReference>
<comment type="caution">
    <text evidence="2">The sequence shown here is derived from an EMBL/GenBank/DDBJ whole genome shotgun (WGS) entry which is preliminary data.</text>
</comment>
<dbReference type="CDD" id="cd14728">
    <property type="entry name" value="Ere-like"/>
    <property type="match status" value="1"/>
</dbReference>
<evidence type="ECO:0008006" key="4">
    <source>
        <dbReference type="Google" id="ProtNLM"/>
    </source>
</evidence>
<dbReference type="PANTHER" id="PTHR31299">
    <property type="entry name" value="ESTERASE, PUTATIVE (AFU_ORTHOLOGUE AFUA_1G05850)-RELATED"/>
    <property type="match status" value="1"/>
</dbReference>
<feature type="signal peptide" evidence="1">
    <location>
        <begin position="1"/>
        <end position="26"/>
    </location>
</feature>
<dbReference type="InterPro" id="IPR052036">
    <property type="entry name" value="Hydrolase/PRTase-associated"/>
</dbReference>
<name>A0A327NHX3_9BACT</name>
<accession>A0A327NHX3</accession>
<dbReference type="EMBL" id="QLII01000001">
    <property type="protein sequence ID" value="RAI74415.1"/>
    <property type="molecule type" value="Genomic_DNA"/>
</dbReference>
<dbReference type="Gene3D" id="1.20.1440.30">
    <property type="entry name" value="Biosynthetic Protein domain"/>
    <property type="match status" value="1"/>
</dbReference>
<evidence type="ECO:0000256" key="1">
    <source>
        <dbReference type="SAM" id="SignalP"/>
    </source>
</evidence>
<dbReference type="Gene3D" id="3.30.1870.10">
    <property type="entry name" value="EreA-like, domain 2"/>
    <property type="match status" value="1"/>
</dbReference>
<dbReference type="AlphaFoldDB" id="A0A327NHX3"/>
<dbReference type="OrthoDB" id="9810066at2"/>
<gene>
    <name evidence="2" type="ORF">HMF3257_09145</name>
</gene>
<dbReference type="Gene3D" id="3.40.1660.10">
    <property type="entry name" value="EreA-like (biosynthetic domain)"/>
    <property type="match status" value="1"/>
</dbReference>
<feature type="chain" id="PRO_5016268914" description="Erythromycin esterase family protein" evidence="1">
    <location>
        <begin position="27"/>
        <end position="450"/>
    </location>
</feature>
<proteinExistence type="predicted"/>
<dbReference type="Proteomes" id="UP000249016">
    <property type="component" value="Unassembled WGS sequence"/>
</dbReference>
<evidence type="ECO:0000313" key="2">
    <source>
        <dbReference type="EMBL" id="RAI74415.1"/>
    </source>
</evidence>
<dbReference type="Pfam" id="PF05139">
    <property type="entry name" value="Erythro_esteras"/>
    <property type="match status" value="1"/>
</dbReference>
<protein>
    <recommendedName>
        <fullName evidence="4">Erythromycin esterase family protein</fullName>
    </recommendedName>
</protein>
<reference evidence="2 3" key="1">
    <citation type="submission" date="2018-06" db="EMBL/GenBank/DDBJ databases">
        <title>Spirosoma sp. HMF3257 Genome sequencing and assembly.</title>
        <authorList>
            <person name="Kang H."/>
            <person name="Cha I."/>
            <person name="Kim H."/>
            <person name="Kang J."/>
            <person name="Joh K."/>
        </authorList>
    </citation>
    <scope>NUCLEOTIDE SEQUENCE [LARGE SCALE GENOMIC DNA]</scope>
    <source>
        <strain evidence="2 3">HMF3257</strain>
    </source>
</reference>
<dbReference type="SUPFAM" id="SSF159501">
    <property type="entry name" value="EreA/ChaN-like"/>
    <property type="match status" value="1"/>
</dbReference>
<dbReference type="PANTHER" id="PTHR31299:SF0">
    <property type="entry name" value="ESTERASE, PUTATIVE (AFU_ORTHOLOGUE AFUA_1G05850)-RELATED"/>
    <property type="match status" value="1"/>
</dbReference>
<evidence type="ECO:0000313" key="3">
    <source>
        <dbReference type="Proteomes" id="UP000249016"/>
    </source>
</evidence>